<proteinExistence type="predicted"/>
<dbReference type="Proteomes" id="UP000078113">
    <property type="component" value="Unassembled WGS sequence"/>
</dbReference>
<dbReference type="AlphaFoldDB" id="A0A8X7NA60"/>
<reference evidence="2" key="1">
    <citation type="submission" date="2016-04" db="EMBL/GenBank/DDBJ databases">
        <authorList>
            <person name="Nguyen H.D."/>
            <person name="Samba Siva P."/>
            <person name="Cullis J."/>
            <person name="Levesque C.A."/>
            <person name="Hambleton S."/>
        </authorList>
    </citation>
    <scope>NUCLEOTIDE SEQUENCE</scope>
    <source>
        <strain evidence="2">DAOMC 236422</strain>
    </source>
</reference>
<feature type="compositionally biased region" description="Low complexity" evidence="1">
    <location>
        <begin position="178"/>
        <end position="213"/>
    </location>
</feature>
<organism evidence="2 3">
    <name type="scientific">Tilletia walkeri</name>
    <dbReference type="NCBI Taxonomy" id="117179"/>
    <lineage>
        <taxon>Eukaryota</taxon>
        <taxon>Fungi</taxon>
        <taxon>Dikarya</taxon>
        <taxon>Basidiomycota</taxon>
        <taxon>Ustilaginomycotina</taxon>
        <taxon>Exobasidiomycetes</taxon>
        <taxon>Tilletiales</taxon>
        <taxon>Tilletiaceae</taxon>
        <taxon>Tilletia</taxon>
    </lineage>
</organism>
<dbReference type="InterPro" id="IPR059179">
    <property type="entry name" value="MLKL-like_MCAfunc"/>
</dbReference>
<accession>A0A8X7NA60</accession>
<evidence type="ECO:0000313" key="2">
    <source>
        <dbReference type="EMBL" id="KAE8268296.1"/>
    </source>
</evidence>
<protein>
    <submittedName>
        <fullName evidence="2">Uncharacterized protein</fullName>
    </submittedName>
</protein>
<evidence type="ECO:0000256" key="1">
    <source>
        <dbReference type="SAM" id="MobiDB-lite"/>
    </source>
</evidence>
<gene>
    <name evidence="2" type="ORF">A4X09_0g4062</name>
</gene>
<feature type="region of interest" description="Disordered" evidence="1">
    <location>
        <begin position="177"/>
        <end position="221"/>
    </location>
</feature>
<keyword evidence="3" id="KW-1185">Reference proteome</keyword>
<comment type="caution">
    <text evidence="2">The sequence shown here is derived from an EMBL/GenBank/DDBJ whole genome shotgun (WGS) entry which is preliminary data.</text>
</comment>
<reference evidence="2" key="2">
    <citation type="journal article" date="2019" name="IMA Fungus">
        <title>Genome sequencing and comparison of five Tilletia species to identify candidate genes for the detection of regulated species infecting wheat.</title>
        <authorList>
            <person name="Nguyen H.D.T."/>
            <person name="Sultana T."/>
            <person name="Kesanakurti P."/>
            <person name="Hambleton S."/>
        </authorList>
    </citation>
    <scope>NUCLEOTIDE SEQUENCE</scope>
    <source>
        <strain evidence="2">DAOMC 236422</strain>
    </source>
</reference>
<name>A0A8X7NA60_9BASI</name>
<dbReference type="EMBL" id="LWDG02000161">
    <property type="protein sequence ID" value="KAE8268296.1"/>
    <property type="molecule type" value="Genomic_DNA"/>
</dbReference>
<dbReference type="CDD" id="cd21037">
    <property type="entry name" value="MLKL_NTD"/>
    <property type="match status" value="1"/>
</dbReference>
<sequence length="266" mass="28738">MSVQPAGSSFLQPAPQQARPIATWTGPDALNVSTDVLDLFVSVTTPIPLVGSILAPVLSGVKNIVVMVKSSRDNKAAAEDLARRILKYVKQTAERIQDAQVLLDPQSTFTRTMWDLARDLDDLFKKLGEQPQGRFGRFLDHEAVKGMIDAANVDFNDARLNQMNGLVIGLYEGKQHNAGPTPSFPSASPSDSAGPPTPGPSVASSTSTSNPSNQDRFQQTVTDAHPYSLAIYKHSQDGVQAVLDADIEARIAEKRRKEKLAVYGLS</sequence>
<evidence type="ECO:0000313" key="3">
    <source>
        <dbReference type="Proteomes" id="UP000078113"/>
    </source>
</evidence>